<protein>
    <submittedName>
        <fullName evidence="1">Uncharacterized protein</fullName>
    </submittedName>
</protein>
<dbReference type="EMBL" id="SUMC01000092">
    <property type="protein sequence ID" value="TKA00011.1"/>
    <property type="molecule type" value="Genomic_DNA"/>
</dbReference>
<sequence>MDVLCDDSLASLHPRVVVVEMRGPMEEVIAVQAWIAGRALYCDTTILGVFGDKVSCRMNVVVGEE</sequence>
<evidence type="ECO:0000313" key="2">
    <source>
        <dbReference type="Proteomes" id="UP000305778"/>
    </source>
</evidence>
<evidence type="ECO:0000313" key="1">
    <source>
        <dbReference type="EMBL" id="TKA00011.1"/>
    </source>
</evidence>
<proteinExistence type="predicted"/>
<dbReference type="RefSeq" id="WP_136729651.1">
    <property type="nucleotide sequence ID" value="NZ_SUMC01000092.1"/>
</dbReference>
<dbReference type="AlphaFoldDB" id="A0A4U0RYV7"/>
<dbReference type="Proteomes" id="UP000305778">
    <property type="component" value="Unassembled WGS sequence"/>
</dbReference>
<accession>A0A4U0RYV7</accession>
<comment type="caution">
    <text evidence="1">The sequence shown here is derived from an EMBL/GenBank/DDBJ whole genome shotgun (WGS) entry which is preliminary data.</text>
</comment>
<reference evidence="1 2" key="1">
    <citation type="submission" date="2019-04" db="EMBL/GenBank/DDBJ databases">
        <title>Streptomyces oryziradicis sp. nov., a novel actinomycete isolated from rhizosphere soil of rice (Oryza sativa L.).</title>
        <authorList>
            <person name="Li C."/>
        </authorList>
    </citation>
    <scope>NUCLEOTIDE SEQUENCE [LARGE SCALE GENOMIC DNA]</scope>
    <source>
        <strain evidence="1 2">NEAU-C40</strain>
    </source>
</reference>
<name>A0A4U0RYV7_9ACTN</name>
<gene>
    <name evidence="1" type="ORF">FCI23_43920</name>
</gene>
<organism evidence="1 2">
    <name type="scientific">Actinacidiphila oryziradicis</name>
    <dbReference type="NCBI Taxonomy" id="2571141"/>
    <lineage>
        <taxon>Bacteria</taxon>
        <taxon>Bacillati</taxon>
        <taxon>Actinomycetota</taxon>
        <taxon>Actinomycetes</taxon>
        <taxon>Kitasatosporales</taxon>
        <taxon>Streptomycetaceae</taxon>
        <taxon>Actinacidiphila</taxon>
    </lineage>
</organism>
<keyword evidence="2" id="KW-1185">Reference proteome</keyword>